<dbReference type="EMBL" id="JABCKV010000078">
    <property type="protein sequence ID" value="KAG5644239.1"/>
    <property type="molecule type" value="Genomic_DNA"/>
</dbReference>
<reference evidence="1" key="2">
    <citation type="submission" date="2021-10" db="EMBL/GenBank/DDBJ databases">
        <title>Phylogenomics reveals ancestral predisposition of the termite-cultivated fungus Termitomyces towards a domesticated lifestyle.</title>
        <authorList>
            <person name="Auxier B."/>
            <person name="Grum-Grzhimaylo A."/>
            <person name="Cardenas M.E."/>
            <person name="Lodge J.D."/>
            <person name="Laessoe T."/>
            <person name="Pedersen O."/>
            <person name="Smith M.E."/>
            <person name="Kuyper T.W."/>
            <person name="Franco-Molano E.A."/>
            <person name="Baroni T.J."/>
            <person name="Aanen D.K."/>
        </authorList>
    </citation>
    <scope>NUCLEOTIDE SEQUENCE</scope>
    <source>
        <strain evidence="1">AP01</strain>
        <tissue evidence="1">Mycelium</tissue>
    </source>
</reference>
<comment type="caution">
    <text evidence="1">The sequence shown here is derived from an EMBL/GenBank/DDBJ whole genome shotgun (WGS) entry which is preliminary data.</text>
</comment>
<evidence type="ECO:0000313" key="2">
    <source>
        <dbReference type="Proteomes" id="UP000775547"/>
    </source>
</evidence>
<proteinExistence type="predicted"/>
<evidence type="ECO:0008006" key="3">
    <source>
        <dbReference type="Google" id="ProtNLM"/>
    </source>
</evidence>
<dbReference type="OrthoDB" id="3365698at2759"/>
<protein>
    <recommendedName>
        <fullName evidence="3">F-box domain-containing protein</fullName>
    </recommendedName>
</protein>
<name>A0A9P7G7B0_9AGAR</name>
<accession>A0A9P7G7B0</accession>
<reference evidence="1" key="1">
    <citation type="submission" date="2020-07" db="EMBL/GenBank/DDBJ databases">
        <authorList>
            <person name="Nieuwenhuis M."/>
            <person name="Van De Peppel L.J.J."/>
        </authorList>
    </citation>
    <scope>NUCLEOTIDE SEQUENCE</scope>
    <source>
        <strain evidence="1">AP01</strain>
        <tissue evidence="1">Mycelium</tissue>
    </source>
</reference>
<gene>
    <name evidence="1" type="ORF">DXG03_008834</name>
</gene>
<dbReference type="Gene3D" id="1.20.1280.50">
    <property type="match status" value="1"/>
</dbReference>
<organism evidence="1 2">
    <name type="scientific">Asterophora parasitica</name>
    <dbReference type="NCBI Taxonomy" id="117018"/>
    <lineage>
        <taxon>Eukaryota</taxon>
        <taxon>Fungi</taxon>
        <taxon>Dikarya</taxon>
        <taxon>Basidiomycota</taxon>
        <taxon>Agaricomycotina</taxon>
        <taxon>Agaricomycetes</taxon>
        <taxon>Agaricomycetidae</taxon>
        <taxon>Agaricales</taxon>
        <taxon>Tricholomatineae</taxon>
        <taxon>Lyophyllaceae</taxon>
        <taxon>Asterophora</taxon>
    </lineage>
</organism>
<dbReference type="AlphaFoldDB" id="A0A9P7G7B0"/>
<sequence>MSSDNVDSDILARASSISHVLRTNAAPSTIDIIEIRRLLRDVDFERVTRLRDLGATGQQSGALLENLAASCRSSLSIIRRMPSEMLCAIFSLTIPEPYDFINQPLNSMDARQSPSVLTQVCRSWRAIALSHNELWSHIRINLEMVALLNDRMLPKLSTLELFLKRSGAHPLYIHFGDFYPQNLTATQFLSVLMTHSHRWKEVSFFLEFSRLQMLEAIRGHLPLIYRLDVRAFGAHTYGPLRAFDDAPQLREAFLDLGDPLATLPLPWSQLTTVGGNFDHASILPHTPNVVECLIESNPSSASSIRHPSLKKLRVKEGNVLHWLEAPGLEELQLYSRLDMMVRDVTSFISKSGCVLQSLSLYNIIEFAHWMDLKGLWMSLSSLTELQIRFCALDWDIFSNQLSSTQPGASALLPNLQHIVFVFIKRGRFYLADSVLDLLESRRQTSPYSNGRAAQLLSAGLFNANISQQSRDRLSALQDLGLELTLGMKRTDE</sequence>
<evidence type="ECO:0000313" key="1">
    <source>
        <dbReference type="EMBL" id="KAG5644239.1"/>
    </source>
</evidence>
<keyword evidence="2" id="KW-1185">Reference proteome</keyword>
<dbReference type="Proteomes" id="UP000775547">
    <property type="component" value="Unassembled WGS sequence"/>
</dbReference>